<dbReference type="Proteomes" id="UP000000311">
    <property type="component" value="Unassembled WGS sequence"/>
</dbReference>
<reference evidence="2 3" key="1">
    <citation type="journal article" date="2010" name="Science">
        <title>Genomic comparison of the ants Camponotus floridanus and Harpegnathos saltator.</title>
        <authorList>
            <person name="Bonasio R."/>
            <person name="Zhang G."/>
            <person name="Ye C."/>
            <person name="Mutti N.S."/>
            <person name="Fang X."/>
            <person name="Qin N."/>
            <person name="Donahue G."/>
            <person name="Yang P."/>
            <person name="Li Q."/>
            <person name="Li C."/>
            <person name="Zhang P."/>
            <person name="Huang Z."/>
            <person name="Berger S.L."/>
            <person name="Reinberg D."/>
            <person name="Wang J."/>
            <person name="Liebig J."/>
        </authorList>
    </citation>
    <scope>NUCLEOTIDE SEQUENCE [LARGE SCALE GENOMIC DNA]</scope>
    <source>
        <strain evidence="3">C129</strain>
    </source>
</reference>
<gene>
    <name evidence="2" type="ORF">EAG_15354</name>
</gene>
<feature type="compositionally biased region" description="Basic and acidic residues" evidence="1">
    <location>
        <begin position="405"/>
        <end position="415"/>
    </location>
</feature>
<evidence type="ECO:0000256" key="1">
    <source>
        <dbReference type="SAM" id="MobiDB-lite"/>
    </source>
</evidence>
<dbReference type="AlphaFoldDB" id="E2AYV4"/>
<evidence type="ECO:0000313" key="2">
    <source>
        <dbReference type="EMBL" id="EFN61399.1"/>
    </source>
</evidence>
<evidence type="ECO:0000313" key="3">
    <source>
        <dbReference type="Proteomes" id="UP000000311"/>
    </source>
</evidence>
<dbReference type="InParanoid" id="E2AYV4"/>
<accession>E2AYV4</accession>
<proteinExistence type="predicted"/>
<dbReference type="EMBL" id="GL444002">
    <property type="protein sequence ID" value="EFN61399.1"/>
    <property type="molecule type" value="Genomic_DNA"/>
</dbReference>
<feature type="region of interest" description="Disordered" evidence="1">
    <location>
        <begin position="396"/>
        <end position="415"/>
    </location>
</feature>
<sequence>MPTLVPVFVRSYKTAVNLGHEAFKQKVRVLFSIKNGNTVFQEQVVSQTKTDVKIIYGHFQIQPVCLLEHGRIRILCTYGKPCTAKNRLIIPTRRIEGILRLVFPIEYIYNLTAYMPLQSVTRKGRGCWENFRNFRRKWKTTCVHEDRKMRSAHSNGAISSQTTFKNTLGILLNHVSKYSQSPESHVKIPSNFLNETPYILLHILVAFLKTFLKHYNKCFGKLLRQATRICKNNFFLSARISEEVRGKGKGGDMKRRPLSTDSNSTLDVINRVREPSGNSSIQSVSLDRIPCLPPSSNPFDMIDTLSPSLDLAARRCSIDRNGASNLIIDDGTELDVLDFALLVRKKWPTYLSMVVESVLLSDLIRSLRSAGHVNGELIRIDWHWSLPWSRFGSRAGQQRAHNQQRHPEDHVVDDE</sequence>
<keyword evidence="3" id="KW-1185">Reference proteome</keyword>
<name>E2AYV4_CAMFO</name>
<organism evidence="3">
    <name type="scientific">Camponotus floridanus</name>
    <name type="common">Florida carpenter ant</name>
    <dbReference type="NCBI Taxonomy" id="104421"/>
    <lineage>
        <taxon>Eukaryota</taxon>
        <taxon>Metazoa</taxon>
        <taxon>Ecdysozoa</taxon>
        <taxon>Arthropoda</taxon>
        <taxon>Hexapoda</taxon>
        <taxon>Insecta</taxon>
        <taxon>Pterygota</taxon>
        <taxon>Neoptera</taxon>
        <taxon>Endopterygota</taxon>
        <taxon>Hymenoptera</taxon>
        <taxon>Apocrita</taxon>
        <taxon>Aculeata</taxon>
        <taxon>Formicoidea</taxon>
        <taxon>Formicidae</taxon>
        <taxon>Formicinae</taxon>
        <taxon>Camponotus</taxon>
    </lineage>
</organism>
<protein>
    <submittedName>
        <fullName evidence="2">Uncharacterized protein</fullName>
    </submittedName>
</protein>